<evidence type="ECO:0000256" key="4">
    <source>
        <dbReference type="ARBA" id="ARBA00023040"/>
    </source>
</evidence>
<dbReference type="PRINTS" id="PR00237">
    <property type="entry name" value="GPCRRHODOPSN"/>
</dbReference>
<comment type="subcellular location">
    <subcellularLocation>
        <location evidence="1">Membrane</location>
        <topology evidence="1">Multi-pass membrane protein</topology>
    </subcellularLocation>
</comment>
<keyword evidence="6 9" id="KW-0675">Receptor</keyword>
<dbReference type="GO" id="GO:0004930">
    <property type="term" value="F:G protein-coupled receptor activity"/>
    <property type="evidence" value="ECO:0007669"/>
    <property type="project" value="UniProtKB-KW"/>
</dbReference>
<gene>
    <name evidence="9" type="ORF">GW7_03764</name>
</gene>
<proteinExistence type="predicted"/>
<keyword evidence="5 7" id="KW-0472">Membrane</keyword>
<feature type="transmembrane region" description="Helical" evidence="7">
    <location>
        <begin position="91"/>
        <end position="115"/>
    </location>
</feature>
<dbReference type="SUPFAM" id="SSF81321">
    <property type="entry name" value="Family A G protein-coupled receptor-like"/>
    <property type="match status" value="1"/>
</dbReference>
<evidence type="ECO:0000256" key="7">
    <source>
        <dbReference type="SAM" id="Phobius"/>
    </source>
</evidence>
<dbReference type="InterPro" id="IPR017452">
    <property type="entry name" value="GPCR_Rhodpsn_7TM"/>
</dbReference>
<evidence type="ECO:0000256" key="3">
    <source>
        <dbReference type="ARBA" id="ARBA00022989"/>
    </source>
</evidence>
<feature type="transmembrane region" description="Helical" evidence="7">
    <location>
        <begin position="25"/>
        <end position="46"/>
    </location>
</feature>
<dbReference type="InterPro" id="IPR000276">
    <property type="entry name" value="GPCR_Rhodpsn"/>
</dbReference>
<feature type="domain" description="G-protein coupled receptors family 1 profile" evidence="8">
    <location>
        <begin position="41"/>
        <end position="156"/>
    </location>
</feature>
<keyword evidence="3 7" id="KW-1133">Transmembrane helix</keyword>
<evidence type="ECO:0000259" key="8">
    <source>
        <dbReference type="PROSITE" id="PS50262"/>
    </source>
</evidence>
<evidence type="ECO:0000256" key="1">
    <source>
        <dbReference type="ARBA" id="ARBA00004141"/>
    </source>
</evidence>
<evidence type="ECO:0000313" key="10">
    <source>
        <dbReference type="Proteomes" id="UP000006813"/>
    </source>
</evidence>
<dbReference type="Gene3D" id="1.20.1070.10">
    <property type="entry name" value="Rhodopsin 7-helix transmembrane proteins"/>
    <property type="match status" value="1"/>
</dbReference>
<dbReference type="AlphaFoldDB" id="G5C452"/>
<dbReference type="PROSITE" id="PS50262">
    <property type="entry name" value="G_PROTEIN_RECEP_F1_2"/>
    <property type="match status" value="1"/>
</dbReference>
<evidence type="ECO:0000256" key="5">
    <source>
        <dbReference type="ARBA" id="ARBA00023136"/>
    </source>
</evidence>
<dbReference type="EMBL" id="JH173277">
    <property type="protein sequence ID" value="EHB16313.1"/>
    <property type="molecule type" value="Genomic_DNA"/>
</dbReference>
<sequence length="156" mass="18228">METYNLTSVSEFHLMGFSEDPDLQLVLFGLFLSMYLVTVLGNLLIIQVVISDFHLHTPMYFFLSNLSLSDICFISTTVPKMIVDILTHSRVISYVGCLTQMSFYTFFGCMDHMLLTVMGYDRKRWVSVNCVLKKEYENEDEDDEEDENKHQIMNQY</sequence>
<dbReference type="Proteomes" id="UP000006813">
    <property type="component" value="Unassembled WGS sequence"/>
</dbReference>
<organism evidence="9 10">
    <name type="scientific">Heterocephalus glaber</name>
    <name type="common">Naked mole rat</name>
    <dbReference type="NCBI Taxonomy" id="10181"/>
    <lineage>
        <taxon>Eukaryota</taxon>
        <taxon>Metazoa</taxon>
        <taxon>Chordata</taxon>
        <taxon>Craniata</taxon>
        <taxon>Vertebrata</taxon>
        <taxon>Euteleostomi</taxon>
        <taxon>Mammalia</taxon>
        <taxon>Eutheria</taxon>
        <taxon>Euarchontoglires</taxon>
        <taxon>Glires</taxon>
        <taxon>Rodentia</taxon>
        <taxon>Hystricomorpha</taxon>
        <taxon>Bathyergidae</taxon>
        <taxon>Heterocephalus</taxon>
    </lineage>
</organism>
<evidence type="ECO:0000256" key="6">
    <source>
        <dbReference type="ARBA" id="ARBA00023170"/>
    </source>
</evidence>
<keyword evidence="4" id="KW-0297">G-protein coupled receptor</keyword>
<dbReference type="GO" id="GO:0016020">
    <property type="term" value="C:membrane"/>
    <property type="evidence" value="ECO:0007669"/>
    <property type="project" value="UniProtKB-SubCell"/>
</dbReference>
<dbReference type="Pfam" id="PF00001">
    <property type="entry name" value="7tm_1"/>
    <property type="match status" value="1"/>
</dbReference>
<evidence type="ECO:0000313" key="9">
    <source>
        <dbReference type="EMBL" id="EHB16313.1"/>
    </source>
</evidence>
<dbReference type="InParanoid" id="G5C452"/>
<dbReference type="eggNOG" id="ENOG502T9MT">
    <property type="taxonomic scope" value="Eukaryota"/>
</dbReference>
<keyword evidence="2 7" id="KW-0812">Transmembrane</keyword>
<reference evidence="9 10" key="1">
    <citation type="journal article" date="2011" name="Nature">
        <title>Genome sequencing reveals insights into physiology and longevity of the naked mole rat.</title>
        <authorList>
            <person name="Kim E.B."/>
            <person name="Fang X."/>
            <person name="Fushan A.A."/>
            <person name="Huang Z."/>
            <person name="Lobanov A.V."/>
            <person name="Han L."/>
            <person name="Marino S.M."/>
            <person name="Sun X."/>
            <person name="Turanov A.A."/>
            <person name="Yang P."/>
            <person name="Yim S.H."/>
            <person name="Zhao X."/>
            <person name="Kasaikina M.V."/>
            <person name="Stoletzki N."/>
            <person name="Peng C."/>
            <person name="Polak P."/>
            <person name="Xiong Z."/>
            <person name="Kiezun A."/>
            <person name="Zhu Y."/>
            <person name="Chen Y."/>
            <person name="Kryukov G.V."/>
            <person name="Zhang Q."/>
            <person name="Peshkin L."/>
            <person name="Yang L."/>
            <person name="Bronson R.T."/>
            <person name="Buffenstein R."/>
            <person name="Wang B."/>
            <person name="Han C."/>
            <person name="Li Q."/>
            <person name="Chen L."/>
            <person name="Zhao W."/>
            <person name="Sunyaev S.R."/>
            <person name="Park T.J."/>
            <person name="Zhang G."/>
            <person name="Wang J."/>
            <person name="Gladyshev V.N."/>
        </authorList>
    </citation>
    <scope>NUCLEOTIDE SEQUENCE [LARGE SCALE GENOMIC DNA]</scope>
</reference>
<protein>
    <submittedName>
        <fullName evidence="9">Olfactory receptor 7E24</fullName>
    </submittedName>
</protein>
<keyword evidence="4" id="KW-0807">Transducer</keyword>
<feature type="transmembrane region" description="Helical" evidence="7">
    <location>
        <begin position="58"/>
        <end position="79"/>
    </location>
</feature>
<evidence type="ECO:0000256" key="2">
    <source>
        <dbReference type="ARBA" id="ARBA00022692"/>
    </source>
</evidence>
<dbReference type="PANTHER" id="PTHR48001">
    <property type="entry name" value="OLFACTORY RECEPTOR"/>
    <property type="match status" value="1"/>
</dbReference>
<name>G5C452_HETGA</name>
<accession>G5C452</accession>